<dbReference type="AlphaFoldDB" id="A0A5B7ISV0"/>
<name>A0A5B7ISV0_PORTR</name>
<gene>
    <name evidence="3" type="ORF">E2C01_080004</name>
</gene>
<keyword evidence="2" id="KW-0472">Membrane</keyword>
<evidence type="ECO:0000256" key="1">
    <source>
        <dbReference type="SAM" id="MobiDB-lite"/>
    </source>
</evidence>
<keyword evidence="2" id="KW-0812">Transmembrane</keyword>
<keyword evidence="4" id="KW-1185">Reference proteome</keyword>
<dbReference type="EMBL" id="VSRR010067764">
    <property type="protein sequence ID" value="MPC85239.1"/>
    <property type="molecule type" value="Genomic_DNA"/>
</dbReference>
<evidence type="ECO:0000313" key="4">
    <source>
        <dbReference type="Proteomes" id="UP000324222"/>
    </source>
</evidence>
<proteinExistence type="predicted"/>
<sequence length="410" mass="43708">MGRHVARFTFSSDGWRRAASGEWQNVTGHQRMDLKGLARLSPEAPLKMRAWTSRGEPDPALHASSEAPPCTRPLPGAVSKALCRALPCLSPPPGVVNEALGGALPCLSCQPGAMSKVLGGVLRCLGLPPGMVRKTLGGALPCLNSPPGMMIKAQGRALPCLSHPPNVVSEALGWALPCLSPMSGAASRALSSAGTAPGAGSTESILEDEPVEDVPCMEDVPRSKDVPLLVDEPLEDVPLEDNPLEAEGEVPLVGHYTASPVGPGTEAHVPPGFLQEGPRGKCRLKGPSLMVMWAWVLVLLLAWHQSLQGKVGTWTRAVLQTVVCLMAVLPMVCWMWRCMWQELEAQENDIDFLGRRIPFLRKKEMCALDGASFLGSGGNACARYLLWGGAPHSRTRRGGRSSTTTEDCCQ</sequence>
<evidence type="ECO:0000313" key="3">
    <source>
        <dbReference type="EMBL" id="MPC85239.1"/>
    </source>
</evidence>
<evidence type="ECO:0000256" key="2">
    <source>
        <dbReference type="SAM" id="Phobius"/>
    </source>
</evidence>
<accession>A0A5B7ISV0</accession>
<keyword evidence="2" id="KW-1133">Transmembrane helix</keyword>
<feature type="region of interest" description="Disordered" evidence="1">
    <location>
        <begin position="189"/>
        <end position="219"/>
    </location>
</feature>
<organism evidence="3 4">
    <name type="scientific">Portunus trituberculatus</name>
    <name type="common">Swimming crab</name>
    <name type="synonym">Neptunus trituberculatus</name>
    <dbReference type="NCBI Taxonomy" id="210409"/>
    <lineage>
        <taxon>Eukaryota</taxon>
        <taxon>Metazoa</taxon>
        <taxon>Ecdysozoa</taxon>
        <taxon>Arthropoda</taxon>
        <taxon>Crustacea</taxon>
        <taxon>Multicrustacea</taxon>
        <taxon>Malacostraca</taxon>
        <taxon>Eumalacostraca</taxon>
        <taxon>Eucarida</taxon>
        <taxon>Decapoda</taxon>
        <taxon>Pleocyemata</taxon>
        <taxon>Brachyura</taxon>
        <taxon>Eubrachyura</taxon>
        <taxon>Portunoidea</taxon>
        <taxon>Portunidae</taxon>
        <taxon>Portuninae</taxon>
        <taxon>Portunus</taxon>
    </lineage>
</organism>
<feature type="transmembrane region" description="Helical" evidence="2">
    <location>
        <begin position="288"/>
        <end position="305"/>
    </location>
</feature>
<dbReference type="Proteomes" id="UP000324222">
    <property type="component" value="Unassembled WGS sequence"/>
</dbReference>
<reference evidence="3 4" key="1">
    <citation type="submission" date="2019-05" db="EMBL/GenBank/DDBJ databases">
        <title>Another draft genome of Portunus trituberculatus and its Hox gene families provides insights of decapod evolution.</title>
        <authorList>
            <person name="Jeong J.-H."/>
            <person name="Song I."/>
            <person name="Kim S."/>
            <person name="Choi T."/>
            <person name="Kim D."/>
            <person name="Ryu S."/>
            <person name="Kim W."/>
        </authorList>
    </citation>
    <scope>NUCLEOTIDE SEQUENCE [LARGE SCALE GENOMIC DNA]</scope>
    <source>
        <tissue evidence="3">Muscle</tissue>
    </source>
</reference>
<comment type="caution">
    <text evidence="3">The sequence shown here is derived from an EMBL/GenBank/DDBJ whole genome shotgun (WGS) entry which is preliminary data.</text>
</comment>
<feature type="compositionally biased region" description="Acidic residues" evidence="1">
    <location>
        <begin position="205"/>
        <end position="216"/>
    </location>
</feature>
<feature type="transmembrane region" description="Helical" evidence="2">
    <location>
        <begin position="317"/>
        <end position="336"/>
    </location>
</feature>
<protein>
    <submittedName>
        <fullName evidence="3">Uncharacterized protein</fullName>
    </submittedName>
</protein>